<comment type="caution">
    <text evidence="1">The sequence shown here is derived from an EMBL/GenBank/DDBJ whole genome shotgun (WGS) entry which is preliminary data.</text>
</comment>
<dbReference type="AlphaFoldDB" id="A0A454TM75"/>
<dbReference type="EMBL" id="RJTL01000035">
    <property type="protein sequence ID" value="RNM03245.1"/>
    <property type="molecule type" value="Genomic_DNA"/>
</dbReference>
<dbReference type="OrthoDB" id="9016971at2"/>
<name>A0A454TM75_9RALS</name>
<reference evidence="1 2" key="1">
    <citation type="submission" date="2018-10" db="EMBL/GenBank/DDBJ databases">
        <title>Draft Genome Sequence of Ralstonia pseudosolanacearum (R. solanacearum phylotype I) Strain Tg03 Isolated from Luffa cylindrica in China.</title>
        <authorList>
            <person name="Yuan G.-Q."/>
            <person name="Li Q.-Q."/>
            <person name="Zhang Y.-W."/>
        </authorList>
    </citation>
    <scope>NUCLEOTIDE SEQUENCE [LARGE SCALE GENOMIC DNA]</scope>
    <source>
        <strain evidence="1 2">Tg03</strain>
    </source>
</reference>
<organism evidence="1 2">
    <name type="scientific">Ralstonia pseudosolanacearum</name>
    <dbReference type="NCBI Taxonomy" id="1310165"/>
    <lineage>
        <taxon>Bacteria</taxon>
        <taxon>Pseudomonadati</taxon>
        <taxon>Pseudomonadota</taxon>
        <taxon>Betaproteobacteria</taxon>
        <taxon>Burkholderiales</taxon>
        <taxon>Burkholderiaceae</taxon>
        <taxon>Ralstonia</taxon>
        <taxon>Ralstonia solanacearum species complex</taxon>
    </lineage>
</organism>
<proteinExistence type="predicted"/>
<gene>
    <name evidence="1" type="ORF">EGA29_19185</name>
</gene>
<evidence type="ECO:0000313" key="1">
    <source>
        <dbReference type="EMBL" id="RNM03245.1"/>
    </source>
</evidence>
<evidence type="ECO:0000313" key="2">
    <source>
        <dbReference type="Proteomes" id="UP000271222"/>
    </source>
</evidence>
<dbReference type="RefSeq" id="WP_123203721.1">
    <property type="nucleotide sequence ID" value="NZ_RJTL01000035.1"/>
</dbReference>
<sequence length="75" mass="8302">MEEWTQVSPYGWTHPSGWAIALMNVHGQAGYMLSCNAFIHGPFDKLWDAQARHAILAPSTTVREGASKEDEARCA</sequence>
<dbReference type="Proteomes" id="UP000271222">
    <property type="component" value="Unassembled WGS sequence"/>
</dbReference>
<protein>
    <submittedName>
        <fullName evidence="1">Uncharacterized protein</fullName>
    </submittedName>
</protein>
<accession>A0A454TM75</accession>